<reference evidence="1 2" key="1">
    <citation type="submission" date="2019-04" db="EMBL/GenBank/DDBJ databases">
        <authorList>
            <consortium name="DOE Joint Genome Institute"/>
            <person name="Mondo S."/>
            <person name="Kjaerbolling I."/>
            <person name="Vesth T."/>
            <person name="Frisvad J.C."/>
            <person name="Nybo J.L."/>
            <person name="Theobald S."/>
            <person name="Kildgaard S."/>
            <person name="Isbrandt T."/>
            <person name="Kuo A."/>
            <person name="Sato A."/>
            <person name="Lyhne E.K."/>
            <person name="Kogle M.E."/>
            <person name="Wiebenga A."/>
            <person name="Kun R.S."/>
            <person name="Lubbers R.J."/>
            <person name="Makela M.R."/>
            <person name="Barry K."/>
            <person name="Chovatia M."/>
            <person name="Clum A."/>
            <person name="Daum C."/>
            <person name="Haridas S."/>
            <person name="He G."/>
            <person name="LaButti K."/>
            <person name="Lipzen A."/>
            <person name="Riley R."/>
            <person name="Salamov A."/>
            <person name="Simmons B.A."/>
            <person name="Magnuson J.K."/>
            <person name="Henrissat B."/>
            <person name="Mortensen U.H."/>
            <person name="Larsen T.O."/>
            <person name="Devries R.P."/>
            <person name="Grigoriev I.V."/>
            <person name="Machida M."/>
            <person name="Baker S.E."/>
            <person name="Andersen M.R."/>
            <person name="Cantor M.N."/>
            <person name="Hua S.X."/>
        </authorList>
    </citation>
    <scope>NUCLEOTIDE SEQUENCE [LARGE SCALE GENOMIC DNA]</scope>
    <source>
        <strain evidence="1 2">CBS 119388</strain>
    </source>
</reference>
<dbReference type="Proteomes" id="UP000325579">
    <property type="component" value="Unassembled WGS sequence"/>
</dbReference>
<dbReference type="InterPro" id="IPR029044">
    <property type="entry name" value="Nucleotide-diphossugar_trans"/>
</dbReference>
<keyword evidence="2" id="KW-1185">Reference proteome</keyword>
<dbReference type="OrthoDB" id="2590398at2759"/>
<dbReference type="AlphaFoldDB" id="A0A5N7CU45"/>
<dbReference type="RefSeq" id="XP_031935024.1">
    <property type="nucleotide sequence ID" value="XM_032088409.1"/>
</dbReference>
<evidence type="ECO:0000313" key="1">
    <source>
        <dbReference type="EMBL" id="KAE8397705.1"/>
    </source>
</evidence>
<name>A0A5N7CU45_9EURO</name>
<dbReference type="GeneID" id="43673100"/>
<organism evidence="1 2">
    <name type="scientific">Aspergillus pseudonomiae</name>
    <dbReference type="NCBI Taxonomy" id="1506151"/>
    <lineage>
        <taxon>Eukaryota</taxon>
        <taxon>Fungi</taxon>
        <taxon>Dikarya</taxon>
        <taxon>Ascomycota</taxon>
        <taxon>Pezizomycotina</taxon>
        <taxon>Eurotiomycetes</taxon>
        <taxon>Eurotiomycetidae</taxon>
        <taxon>Eurotiales</taxon>
        <taxon>Aspergillaceae</taxon>
        <taxon>Aspergillus</taxon>
        <taxon>Aspergillus subgen. Circumdati</taxon>
    </lineage>
</organism>
<protein>
    <submittedName>
        <fullName evidence="1">Uncharacterized protein</fullName>
    </submittedName>
</protein>
<sequence length="170" mass="19228">MLVWFSYSPFLTQFEPERSGINDDCILPRNFPVVTGRLTDQVQCIGYTIKSVGAGAARGTYSQQAQDLEYKLAGQHRTFARRFGSAMFPHGAISLWRRKFLKRTLENHPGFSLSEDLFLGDSCRRLAGRIQRCNAVFVETMTPARVISVHVNRLRGGVGQITVCKKLFLR</sequence>
<proteinExistence type="predicted"/>
<dbReference type="EMBL" id="ML736882">
    <property type="protein sequence ID" value="KAE8397705.1"/>
    <property type="molecule type" value="Genomic_DNA"/>
</dbReference>
<dbReference type="Pfam" id="PF13641">
    <property type="entry name" value="Glyco_tranf_2_3"/>
    <property type="match status" value="1"/>
</dbReference>
<evidence type="ECO:0000313" key="2">
    <source>
        <dbReference type="Proteomes" id="UP000325579"/>
    </source>
</evidence>
<gene>
    <name evidence="1" type="ORF">BDV37DRAFT_289195</name>
</gene>
<dbReference type="SUPFAM" id="SSF53448">
    <property type="entry name" value="Nucleotide-diphospho-sugar transferases"/>
    <property type="match status" value="1"/>
</dbReference>
<accession>A0A5N7CU45</accession>